<evidence type="ECO:0000256" key="3">
    <source>
        <dbReference type="ARBA" id="ARBA00023237"/>
    </source>
</evidence>
<evidence type="ECO:0000313" key="7">
    <source>
        <dbReference type="EMBL" id="CAH0990304.1"/>
    </source>
</evidence>
<comment type="caution">
    <text evidence="7">The sequence shown here is derived from an EMBL/GenBank/DDBJ whole genome shotgun (WGS) entry which is preliminary data.</text>
</comment>
<evidence type="ECO:0000259" key="6">
    <source>
        <dbReference type="Pfam" id="PF08479"/>
    </source>
</evidence>
<keyword evidence="2" id="KW-0812">Transmembrane</keyword>
<evidence type="ECO:0008006" key="9">
    <source>
        <dbReference type="Google" id="ProtNLM"/>
    </source>
</evidence>
<gene>
    <name evidence="7" type="ORF">SIN8267_00396</name>
</gene>
<dbReference type="EMBL" id="CAKLPX010000001">
    <property type="protein sequence ID" value="CAH0990304.1"/>
    <property type="molecule type" value="Genomic_DNA"/>
</dbReference>
<name>A0ABM9AAX1_9GAMM</name>
<protein>
    <recommendedName>
        <fullName evidence="9">ShlB/FhaC/HecB family hemolysin secretion/activation protein</fullName>
    </recommendedName>
</protein>
<dbReference type="PANTHER" id="PTHR34597">
    <property type="entry name" value="SLR1661 PROTEIN"/>
    <property type="match status" value="1"/>
</dbReference>
<dbReference type="Proteomes" id="UP000838100">
    <property type="component" value="Unassembled WGS sequence"/>
</dbReference>
<sequence>MFSQYMQKFWFYGVIGLLFFVTLVPVDTEAQTNNAGNALRGIIDNSAPDIDSKGIENNYNERKTNQTSPDNDIEIPNAAYRDDLPRIRVEKFEFVRLPEFPESGITALAVKELVEAKRRELMKEDQIFASGYSQQELEEIAEVLQSVQQGKSVQALTSEDLQQLVAVMQRQQQARGLSYYDIEDVADQVTQFYRSNGLFLAKAYIPAQDVEKGVVKLTVIEGILGEVAVSGNKRYSAERLSRPFANQVGGLVNNKDIEESFYLLNDYPGLSLYGAFSAGSQPSETRLNINVREEQRWQLAIRGDNHGSKFTGNQRLFAIADIMNLTGQGDSLSIGYLKSVDPLNSDLGQLSYSYPIWGTRTRLNLSADYNEFTVESEESDLYEIEGVNSSYVFGVSHKFIRSRSKNLTVTANATDKETQLDSLVTSAKGAQGDHAVGGELIIDGDLMGSSFPMLNMASVGFSYGSIQSEVADGRDSDFYKFVLNTNSLFFLPIPLSDKSSRLVIRSNSQYSESALPAYEQASLGGGGAVRAFTVSEFSADSSAYLATELFFDVPDFTNFTIYDDTRLSDVFELGLFMEAAYGNQNSYTDSFSDSWAKMGGYGLMFKFQYKDYFNSQISVSKPGFIDSSIEGIGDDQQEYRTFADFTFYFK</sequence>
<keyword evidence="1" id="KW-0472">Membrane</keyword>
<dbReference type="InterPro" id="IPR013686">
    <property type="entry name" value="Polypept-transport_assoc_ShlB"/>
</dbReference>
<reference evidence="7" key="1">
    <citation type="submission" date="2021-12" db="EMBL/GenBank/DDBJ databases">
        <authorList>
            <person name="Rodrigo-Torres L."/>
            <person name="Arahal R. D."/>
            <person name="Lucena T."/>
        </authorList>
    </citation>
    <scope>NUCLEOTIDE SEQUENCE</scope>
    <source>
        <strain evidence="7">CECT 8267</strain>
    </source>
</reference>
<dbReference type="Pfam" id="PF03865">
    <property type="entry name" value="ShlB"/>
    <property type="match status" value="1"/>
</dbReference>
<dbReference type="InterPro" id="IPR005565">
    <property type="entry name" value="Hemolysn_activator_HlyB_C"/>
</dbReference>
<keyword evidence="8" id="KW-1185">Reference proteome</keyword>
<proteinExistence type="predicted"/>
<evidence type="ECO:0000313" key="8">
    <source>
        <dbReference type="Proteomes" id="UP000838100"/>
    </source>
</evidence>
<keyword evidence="1" id="KW-1134">Transmembrane beta strand</keyword>
<dbReference type="Gene3D" id="3.10.20.310">
    <property type="entry name" value="membrane protein fhac"/>
    <property type="match status" value="1"/>
</dbReference>
<dbReference type="InterPro" id="IPR051544">
    <property type="entry name" value="TPS_OM_transporter"/>
</dbReference>
<evidence type="ECO:0000256" key="1">
    <source>
        <dbReference type="ARBA" id="ARBA00022452"/>
    </source>
</evidence>
<dbReference type="Pfam" id="PF08479">
    <property type="entry name" value="POTRA_2"/>
    <property type="match status" value="1"/>
</dbReference>
<evidence type="ECO:0000259" key="5">
    <source>
        <dbReference type="Pfam" id="PF03865"/>
    </source>
</evidence>
<keyword evidence="3" id="KW-0998">Cell outer membrane</keyword>
<feature type="compositionally biased region" description="Basic and acidic residues" evidence="4">
    <location>
        <begin position="51"/>
        <end position="64"/>
    </location>
</feature>
<feature type="domain" description="Polypeptide-transport-associated ShlB-type" evidence="6">
    <location>
        <begin position="154"/>
        <end position="222"/>
    </location>
</feature>
<feature type="region of interest" description="Disordered" evidence="4">
    <location>
        <begin position="51"/>
        <end position="74"/>
    </location>
</feature>
<dbReference type="PANTHER" id="PTHR34597:SF1">
    <property type="entry name" value="HEME_HEMOPEXIN TRANSPORTER PROTEIN HUXB"/>
    <property type="match status" value="1"/>
</dbReference>
<dbReference type="RefSeq" id="WP_237442987.1">
    <property type="nucleotide sequence ID" value="NZ_CAKLPX010000001.1"/>
</dbReference>
<organism evidence="7 8">
    <name type="scientific">Sinobacterium norvegicum</name>
    <dbReference type="NCBI Taxonomy" id="1641715"/>
    <lineage>
        <taxon>Bacteria</taxon>
        <taxon>Pseudomonadati</taxon>
        <taxon>Pseudomonadota</taxon>
        <taxon>Gammaproteobacteria</taxon>
        <taxon>Cellvibrionales</taxon>
        <taxon>Spongiibacteraceae</taxon>
        <taxon>Sinobacterium</taxon>
    </lineage>
</organism>
<evidence type="ECO:0000256" key="2">
    <source>
        <dbReference type="ARBA" id="ARBA00022692"/>
    </source>
</evidence>
<dbReference type="Gene3D" id="2.40.160.50">
    <property type="entry name" value="membrane protein fhac: a member of the omp85/tpsb transporter family"/>
    <property type="match status" value="1"/>
</dbReference>
<evidence type="ECO:0000256" key="4">
    <source>
        <dbReference type="SAM" id="MobiDB-lite"/>
    </source>
</evidence>
<accession>A0ABM9AAX1</accession>
<feature type="domain" description="Haemolysin activator HlyB C-terminal" evidence="5">
    <location>
        <begin position="284"/>
        <end position="552"/>
    </location>
</feature>